<dbReference type="Proteomes" id="UP000824998">
    <property type="component" value="Unassembled WGS sequence"/>
</dbReference>
<dbReference type="AlphaFoldDB" id="A0A9P7YJ36"/>
<evidence type="ECO:0000256" key="1">
    <source>
        <dbReference type="SAM" id="MobiDB-lite"/>
    </source>
</evidence>
<comment type="caution">
    <text evidence="2">The sequence shown here is derived from an EMBL/GenBank/DDBJ whole genome shotgun (WGS) entry which is preliminary data.</text>
</comment>
<feature type="compositionally biased region" description="Low complexity" evidence="1">
    <location>
        <begin position="34"/>
        <end position="58"/>
    </location>
</feature>
<feature type="region of interest" description="Disordered" evidence="1">
    <location>
        <begin position="1"/>
        <end position="185"/>
    </location>
</feature>
<reference evidence="2" key="1">
    <citation type="journal article" date="2021" name="IMA Fungus">
        <title>Genomic characterization of three marine fungi, including Emericellopsis atlantica sp. nov. with signatures of a generalist lifestyle and marine biomass degradation.</title>
        <authorList>
            <person name="Hagestad O.C."/>
            <person name="Hou L."/>
            <person name="Andersen J.H."/>
            <person name="Hansen E.H."/>
            <person name="Altermark B."/>
            <person name="Li C."/>
            <person name="Kuhnert E."/>
            <person name="Cox R.J."/>
            <person name="Crous P.W."/>
            <person name="Spatafora J.W."/>
            <person name="Lail K."/>
            <person name="Amirebrahimi M."/>
            <person name="Lipzen A."/>
            <person name="Pangilinan J."/>
            <person name="Andreopoulos W."/>
            <person name="Hayes R.D."/>
            <person name="Ng V."/>
            <person name="Grigoriev I.V."/>
            <person name="Jackson S.A."/>
            <person name="Sutton T.D.S."/>
            <person name="Dobson A.D.W."/>
            <person name="Rama T."/>
        </authorList>
    </citation>
    <scope>NUCLEOTIDE SEQUENCE</scope>
    <source>
        <strain evidence="2">TRa018bII</strain>
    </source>
</reference>
<accession>A0A9P7YJ36</accession>
<feature type="compositionally biased region" description="Polar residues" evidence="1">
    <location>
        <begin position="65"/>
        <end position="89"/>
    </location>
</feature>
<gene>
    <name evidence="2" type="ORF">BJ875DRAFT_27997</name>
</gene>
<dbReference type="OrthoDB" id="5385910at2759"/>
<name>A0A9P7YJ36_9HELO</name>
<keyword evidence="3" id="KW-1185">Reference proteome</keyword>
<proteinExistence type="predicted"/>
<evidence type="ECO:0000313" key="3">
    <source>
        <dbReference type="Proteomes" id="UP000824998"/>
    </source>
</evidence>
<sequence length="212" mass="21999">MSGIPIFTSSPINAGSKKPSAVTPQTALPVSRDSPPSRASNPATATASTTLTSTASSSCPPPQPGTASPAQNKSSESCPPPQQTSANTAMPQPYPPQMSIPPPTTAFGQPHSVTSTSNASSSSYPVPLPSQDDGRHSFEHPPGYHQNINASELTSEQRRAIEASNTSRDSSERMSGEEGEGVWNSLGKMAQQAGAKISEAEAGIWRSINAEK</sequence>
<dbReference type="EMBL" id="MU251479">
    <property type="protein sequence ID" value="KAG9233990.1"/>
    <property type="molecule type" value="Genomic_DNA"/>
</dbReference>
<organism evidence="2 3">
    <name type="scientific">Amylocarpus encephaloides</name>
    <dbReference type="NCBI Taxonomy" id="45428"/>
    <lineage>
        <taxon>Eukaryota</taxon>
        <taxon>Fungi</taxon>
        <taxon>Dikarya</taxon>
        <taxon>Ascomycota</taxon>
        <taxon>Pezizomycotina</taxon>
        <taxon>Leotiomycetes</taxon>
        <taxon>Helotiales</taxon>
        <taxon>Helotiales incertae sedis</taxon>
        <taxon>Amylocarpus</taxon>
    </lineage>
</organism>
<protein>
    <submittedName>
        <fullName evidence="2">Uncharacterized protein</fullName>
    </submittedName>
</protein>
<evidence type="ECO:0000313" key="2">
    <source>
        <dbReference type="EMBL" id="KAG9233990.1"/>
    </source>
</evidence>
<feature type="compositionally biased region" description="Pro residues" evidence="1">
    <location>
        <begin position="92"/>
        <end position="104"/>
    </location>
</feature>
<feature type="compositionally biased region" description="Low complexity" evidence="1">
    <location>
        <begin position="112"/>
        <end position="123"/>
    </location>
</feature>